<sequence>MSDNNQTPQHDPEGANGAGQQPPFGEHGGEQQGYGQQPPAGDQNPGSTGYGAPTYPQQPEQGYGYPPQGYPQQPDQQGYGYPQQGPGPQGYPQDPNQQGYGYPQQQPYGQPAYPPPYYDPEAKSRLVAGLLGILLGSLGIHRFYLGYVGIGIAQILVTIFTFGFGALWGFIEGIMILVKAQSFATDASGRPLRDN</sequence>
<evidence type="ECO:0000256" key="5">
    <source>
        <dbReference type="SAM" id="MobiDB-lite"/>
    </source>
</evidence>
<proteinExistence type="predicted"/>
<accession>A0A1T5L0B2</accession>
<protein>
    <submittedName>
        <fullName evidence="8">TM2 domain-containing membrane protein YozV</fullName>
    </submittedName>
</protein>
<feature type="region of interest" description="Disordered" evidence="5">
    <location>
        <begin position="1"/>
        <end position="117"/>
    </location>
</feature>
<dbReference type="OrthoDB" id="2004788at2"/>
<feature type="compositionally biased region" description="Low complexity" evidence="5">
    <location>
        <begin position="55"/>
        <end position="111"/>
    </location>
</feature>
<organism evidence="8 9">
    <name type="scientific">Okibacterium fritillariae</name>
    <dbReference type="NCBI Taxonomy" id="123320"/>
    <lineage>
        <taxon>Bacteria</taxon>
        <taxon>Bacillati</taxon>
        <taxon>Actinomycetota</taxon>
        <taxon>Actinomycetes</taxon>
        <taxon>Micrococcales</taxon>
        <taxon>Microbacteriaceae</taxon>
        <taxon>Okibacterium</taxon>
    </lineage>
</organism>
<feature type="transmembrane region" description="Helical" evidence="6">
    <location>
        <begin position="126"/>
        <end position="144"/>
    </location>
</feature>
<evidence type="ECO:0000256" key="4">
    <source>
        <dbReference type="ARBA" id="ARBA00023136"/>
    </source>
</evidence>
<evidence type="ECO:0000256" key="3">
    <source>
        <dbReference type="ARBA" id="ARBA00022989"/>
    </source>
</evidence>
<evidence type="ECO:0000259" key="7">
    <source>
        <dbReference type="Pfam" id="PF05154"/>
    </source>
</evidence>
<dbReference type="EMBL" id="FUZP01000003">
    <property type="protein sequence ID" value="SKC69394.1"/>
    <property type="molecule type" value="Genomic_DNA"/>
</dbReference>
<evidence type="ECO:0000256" key="1">
    <source>
        <dbReference type="ARBA" id="ARBA00004141"/>
    </source>
</evidence>
<reference evidence="8 9" key="1">
    <citation type="submission" date="2017-02" db="EMBL/GenBank/DDBJ databases">
        <authorList>
            <person name="Peterson S.W."/>
        </authorList>
    </citation>
    <scope>NUCLEOTIDE SEQUENCE [LARGE SCALE GENOMIC DNA]</scope>
    <source>
        <strain evidence="8 9">VKM Ac-2059</strain>
    </source>
</reference>
<feature type="domain" description="TM2" evidence="7">
    <location>
        <begin position="122"/>
        <end position="174"/>
    </location>
</feature>
<dbReference type="Pfam" id="PF05154">
    <property type="entry name" value="TM2"/>
    <property type="match status" value="1"/>
</dbReference>
<keyword evidence="9" id="KW-1185">Reference proteome</keyword>
<dbReference type="STRING" id="123320.SAMN06309945_2801"/>
<comment type="subcellular location">
    <subcellularLocation>
        <location evidence="1">Membrane</location>
        <topology evidence="1">Multi-pass membrane protein</topology>
    </subcellularLocation>
</comment>
<dbReference type="AlphaFoldDB" id="A0A1T5L0B2"/>
<keyword evidence="3 6" id="KW-1133">Transmembrane helix</keyword>
<feature type="transmembrane region" description="Helical" evidence="6">
    <location>
        <begin position="150"/>
        <end position="171"/>
    </location>
</feature>
<dbReference type="GO" id="GO:0016020">
    <property type="term" value="C:membrane"/>
    <property type="evidence" value="ECO:0007669"/>
    <property type="project" value="UniProtKB-SubCell"/>
</dbReference>
<evidence type="ECO:0000256" key="6">
    <source>
        <dbReference type="SAM" id="Phobius"/>
    </source>
</evidence>
<name>A0A1T5L0B2_9MICO</name>
<evidence type="ECO:0000313" key="8">
    <source>
        <dbReference type="EMBL" id="SKC69394.1"/>
    </source>
</evidence>
<evidence type="ECO:0000256" key="2">
    <source>
        <dbReference type="ARBA" id="ARBA00022692"/>
    </source>
</evidence>
<gene>
    <name evidence="8" type="ORF">SAMN06309945_2801</name>
</gene>
<dbReference type="InterPro" id="IPR007829">
    <property type="entry name" value="TM2"/>
</dbReference>
<dbReference type="RefSeq" id="WP_079728802.1">
    <property type="nucleotide sequence ID" value="NZ_FUZP01000003.1"/>
</dbReference>
<evidence type="ECO:0000313" key="9">
    <source>
        <dbReference type="Proteomes" id="UP000190857"/>
    </source>
</evidence>
<keyword evidence="4 6" id="KW-0472">Membrane</keyword>
<dbReference type="Proteomes" id="UP000190857">
    <property type="component" value="Unassembled WGS sequence"/>
</dbReference>
<feature type="compositionally biased region" description="Low complexity" evidence="5">
    <location>
        <begin position="33"/>
        <end position="43"/>
    </location>
</feature>
<keyword evidence="2 6" id="KW-0812">Transmembrane</keyword>